<keyword evidence="3 4" id="KW-0378">Hydrolase</keyword>
<dbReference type="GO" id="GO:0051500">
    <property type="term" value="F:D-tyrosyl-tRNA(Tyr) deacylase activity"/>
    <property type="evidence" value="ECO:0007669"/>
    <property type="project" value="TreeGrafter"/>
</dbReference>
<dbReference type="EMBL" id="LGYO01000019">
    <property type="protein sequence ID" value="KNZ42168.1"/>
    <property type="molecule type" value="Genomic_DNA"/>
</dbReference>
<dbReference type="EC" id="3.1.1.-" evidence="4"/>
<dbReference type="CDD" id="cd00563">
    <property type="entry name" value="Dtyr_deacylase"/>
    <property type="match status" value="1"/>
</dbReference>
<dbReference type="FunFam" id="3.50.80.10:FF:000001">
    <property type="entry name" value="D-aminoacyl-tRNA deacylase"/>
    <property type="match status" value="1"/>
</dbReference>
<dbReference type="Proteomes" id="UP000036873">
    <property type="component" value="Unassembled WGS sequence"/>
</dbReference>
<evidence type="ECO:0000256" key="4">
    <source>
        <dbReference type="HAMAP-Rule" id="MF_00518"/>
    </source>
</evidence>
<keyword evidence="2 4" id="KW-0820">tRNA-binding</keyword>
<dbReference type="GO" id="GO:0043908">
    <property type="term" value="F:Ser(Gly)-tRNA(Ala) hydrolase activity"/>
    <property type="evidence" value="ECO:0007669"/>
    <property type="project" value="UniProtKB-UniRule"/>
</dbReference>
<dbReference type="GO" id="GO:0000049">
    <property type="term" value="F:tRNA binding"/>
    <property type="evidence" value="ECO:0007669"/>
    <property type="project" value="UniProtKB-UniRule"/>
</dbReference>
<dbReference type="InterPro" id="IPR023509">
    <property type="entry name" value="DTD-like_sf"/>
</dbReference>
<keyword evidence="6" id="KW-1185">Reference proteome</keyword>
<comment type="subcellular location">
    <subcellularLocation>
        <location evidence="4">Cytoplasm</location>
    </subcellularLocation>
</comment>
<dbReference type="Gene3D" id="3.50.80.10">
    <property type="entry name" value="D-tyrosyl-tRNA(Tyr) deacylase"/>
    <property type="match status" value="1"/>
</dbReference>
<dbReference type="Pfam" id="PF02580">
    <property type="entry name" value="Tyr_Deacylase"/>
    <property type="match status" value="1"/>
</dbReference>
<dbReference type="SUPFAM" id="SSF69500">
    <property type="entry name" value="DTD-like"/>
    <property type="match status" value="1"/>
</dbReference>
<proteinExistence type="inferred from homology"/>
<evidence type="ECO:0000313" key="6">
    <source>
        <dbReference type="Proteomes" id="UP000036873"/>
    </source>
</evidence>
<dbReference type="NCBIfam" id="TIGR00256">
    <property type="entry name" value="D-aminoacyl-tRNA deacylase"/>
    <property type="match status" value="1"/>
</dbReference>
<dbReference type="InterPro" id="IPR003732">
    <property type="entry name" value="Daa-tRNA_deacyls_DTD"/>
</dbReference>
<evidence type="ECO:0000313" key="5">
    <source>
        <dbReference type="EMBL" id="KNZ42168.1"/>
    </source>
</evidence>
<dbReference type="RefSeq" id="WP_050739929.1">
    <property type="nucleotide sequence ID" value="NZ_LGYO01000019.1"/>
</dbReference>
<comment type="catalytic activity">
    <reaction evidence="4">
        <text>a D-aminoacyl-tRNA + H2O = a tRNA + a D-alpha-amino acid + H(+)</text>
        <dbReference type="Rhea" id="RHEA:13953"/>
        <dbReference type="Rhea" id="RHEA-COMP:10123"/>
        <dbReference type="Rhea" id="RHEA-COMP:10124"/>
        <dbReference type="ChEBI" id="CHEBI:15377"/>
        <dbReference type="ChEBI" id="CHEBI:15378"/>
        <dbReference type="ChEBI" id="CHEBI:59871"/>
        <dbReference type="ChEBI" id="CHEBI:78442"/>
        <dbReference type="ChEBI" id="CHEBI:79333"/>
        <dbReference type="EC" id="3.1.1.96"/>
    </reaction>
</comment>
<comment type="domain">
    <text evidence="4">A Gly-cisPro motif from one monomer fits into the active site of the other monomer to allow specific chiral rejection of L-amino acids.</text>
</comment>
<dbReference type="OrthoDB" id="9801395at2"/>
<dbReference type="HAMAP" id="MF_00518">
    <property type="entry name" value="Deacylase_Dtd"/>
    <property type="match status" value="1"/>
</dbReference>
<dbReference type="EC" id="3.1.1.96" evidence="4"/>
<evidence type="ECO:0000256" key="3">
    <source>
        <dbReference type="ARBA" id="ARBA00022801"/>
    </source>
</evidence>
<reference evidence="6" key="1">
    <citation type="submission" date="2015-07" db="EMBL/GenBank/DDBJ databases">
        <title>Draft genome sequence of Acetobacterium bakii DSM 8293, a potential psychrophilic chemical producer through syngas fermentation.</title>
        <authorList>
            <person name="Song Y."/>
            <person name="Hwang S."/>
            <person name="Cho B.-K."/>
        </authorList>
    </citation>
    <scope>NUCLEOTIDE SEQUENCE [LARGE SCALE GENOMIC DNA]</scope>
    <source>
        <strain evidence="6">DSM 8239</strain>
    </source>
</reference>
<evidence type="ECO:0000256" key="2">
    <source>
        <dbReference type="ARBA" id="ARBA00022555"/>
    </source>
</evidence>
<dbReference type="PATRIC" id="fig|52689.4.peg.805"/>
<accession>A0A0L6U0Y8</accession>
<keyword evidence="4" id="KW-0694">RNA-binding</keyword>
<comment type="subunit">
    <text evidence="4">Homodimer.</text>
</comment>
<gene>
    <name evidence="4" type="primary">dtd</name>
    <name evidence="5" type="ORF">AKG39_08370</name>
</gene>
<keyword evidence="4" id="KW-0963">Cytoplasm</keyword>
<dbReference type="GO" id="GO:0005737">
    <property type="term" value="C:cytoplasm"/>
    <property type="evidence" value="ECO:0007669"/>
    <property type="project" value="UniProtKB-SubCell"/>
</dbReference>
<dbReference type="PANTHER" id="PTHR10472">
    <property type="entry name" value="D-TYROSYL-TRNA TYR DEACYLASE"/>
    <property type="match status" value="1"/>
</dbReference>
<comment type="function">
    <text evidence="4">An aminoacyl-tRNA editing enzyme that deacylates mischarged D-aminoacyl-tRNAs. Also deacylates mischarged glycyl-tRNA(Ala), protecting cells against glycine mischarging by AlaRS. Acts via tRNA-based rather than protein-based catalysis; rejects L-amino acids rather than detecting D-amino acids in the active site. By recycling D-aminoacyl-tRNA to D-amino acids and free tRNA molecules, this enzyme counteracts the toxicity associated with the formation of D-aminoacyl-tRNA entities in vivo and helps enforce protein L-homochirality.</text>
</comment>
<evidence type="ECO:0000256" key="1">
    <source>
        <dbReference type="ARBA" id="ARBA00009673"/>
    </source>
</evidence>
<dbReference type="PANTHER" id="PTHR10472:SF5">
    <property type="entry name" value="D-AMINOACYL-TRNA DEACYLASE 1"/>
    <property type="match status" value="1"/>
</dbReference>
<name>A0A0L6U0Y8_9FIRM</name>
<dbReference type="GO" id="GO:0019478">
    <property type="term" value="P:D-amino acid catabolic process"/>
    <property type="evidence" value="ECO:0007669"/>
    <property type="project" value="UniProtKB-UniRule"/>
</dbReference>
<sequence length="150" mass="16824">MRVVIQRVSSSAVRINHETVGAIGNGLNVLLGIKADDTEADMDYIINKLIHLRIFEDDDGKMNQSILDIDGEILLVSQFTLYGDCRKGRRPGFSRSGPVAEAEKKYDIFVKKLRLTPIRKIETGVFQAEMEVMIVNDGPVTLLLDSEKQF</sequence>
<dbReference type="AlphaFoldDB" id="A0A0L6U0Y8"/>
<dbReference type="GO" id="GO:0106026">
    <property type="term" value="F:Gly-tRNA(Ala) deacylase activity"/>
    <property type="evidence" value="ECO:0007669"/>
    <property type="project" value="UniProtKB-UniRule"/>
</dbReference>
<organism evidence="5 6">
    <name type="scientific">Acetobacterium bakii</name>
    <dbReference type="NCBI Taxonomy" id="52689"/>
    <lineage>
        <taxon>Bacteria</taxon>
        <taxon>Bacillati</taxon>
        <taxon>Bacillota</taxon>
        <taxon>Clostridia</taxon>
        <taxon>Eubacteriales</taxon>
        <taxon>Eubacteriaceae</taxon>
        <taxon>Acetobacterium</taxon>
    </lineage>
</organism>
<comment type="similarity">
    <text evidence="1 4">Belongs to the DTD family.</text>
</comment>
<protein>
    <recommendedName>
        <fullName evidence="4">D-aminoacyl-tRNA deacylase</fullName>
        <shortName evidence="4">DTD</shortName>
        <ecNumber evidence="4">3.1.1.96</ecNumber>
    </recommendedName>
    <alternativeName>
        <fullName evidence="4">Gly-tRNA(Ala) deacylase</fullName>
        <ecNumber evidence="4">3.1.1.-</ecNumber>
    </alternativeName>
</protein>
<dbReference type="STRING" id="52689.AKG39_08370"/>
<comment type="caution">
    <text evidence="5">The sequence shown here is derived from an EMBL/GenBank/DDBJ whole genome shotgun (WGS) entry which is preliminary data.</text>
</comment>
<comment type="catalytic activity">
    <reaction evidence="4">
        <text>glycyl-tRNA(Ala) + H2O = tRNA(Ala) + glycine + H(+)</text>
        <dbReference type="Rhea" id="RHEA:53744"/>
        <dbReference type="Rhea" id="RHEA-COMP:9657"/>
        <dbReference type="Rhea" id="RHEA-COMP:13640"/>
        <dbReference type="ChEBI" id="CHEBI:15377"/>
        <dbReference type="ChEBI" id="CHEBI:15378"/>
        <dbReference type="ChEBI" id="CHEBI:57305"/>
        <dbReference type="ChEBI" id="CHEBI:78442"/>
        <dbReference type="ChEBI" id="CHEBI:78522"/>
    </reaction>
</comment>
<feature type="short sequence motif" description="Gly-cisPro motif, important for rejection of L-amino acids" evidence="4">
    <location>
        <begin position="138"/>
        <end position="139"/>
    </location>
</feature>